<organism evidence="18 19">
    <name type="scientific">Oncorhynchus tshawytscha</name>
    <name type="common">Chinook salmon</name>
    <name type="synonym">Salmo tshawytscha</name>
    <dbReference type="NCBI Taxonomy" id="74940"/>
    <lineage>
        <taxon>Eukaryota</taxon>
        <taxon>Metazoa</taxon>
        <taxon>Chordata</taxon>
        <taxon>Craniata</taxon>
        <taxon>Vertebrata</taxon>
        <taxon>Euteleostomi</taxon>
        <taxon>Actinopterygii</taxon>
        <taxon>Neopterygii</taxon>
        <taxon>Teleostei</taxon>
        <taxon>Protacanthopterygii</taxon>
        <taxon>Salmoniformes</taxon>
        <taxon>Salmonidae</taxon>
        <taxon>Salmoninae</taxon>
        <taxon>Oncorhynchus</taxon>
    </lineage>
</organism>
<feature type="region of interest" description="Disordered" evidence="13">
    <location>
        <begin position="1444"/>
        <end position="1469"/>
    </location>
</feature>
<feature type="region of interest" description="Disordered" evidence="13">
    <location>
        <begin position="482"/>
        <end position="524"/>
    </location>
</feature>
<evidence type="ECO:0000256" key="11">
    <source>
        <dbReference type="PROSITE-ProRule" id="PRU00035"/>
    </source>
</evidence>
<dbReference type="Gene3D" id="3.30.890.10">
    <property type="entry name" value="Methyl-cpg-binding Protein 2, Chain A"/>
    <property type="match status" value="1"/>
</dbReference>
<evidence type="ECO:0000259" key="16">
    <source>
        <dbReference type="PROSITE" id="PS50827"/>
    </source>
</evidence>
<dbReference type="InterPro" id="IPR011011">
    <property type="entry name" value="Znf_FYVE_PHD"/>
</dbReference>
<evidence type="ECO:0000256" key="6">
    <source>
        <dbReference type="ARBA" id="ARBA00023015"/>
    </source>
</evidence>
<proteinExistence type="inferred from homology"/>
<dbReference type="Pfam" id="PF02791">
    <property type="entry name" value="DDT"/>
    <property type="match status" value="1"/>
</dbReference>
<keyword evidence="7" id="KW-0175">Coiled coil</keyword>
<dbReference type="GO" id="GO:0000785">
    <property type="term" value="C:chromatin"/>
    <property type="evidence" value="ECO:0007669"/>
    <property type="project" value="TreeGrafter"/>
</dbReference>
<dbReference type="SMART" id="SM00571">
    <property type="entry name" value="DDT"/>
    <property type="match status" value="1"/>
</dbReference>
<dbReference type="GeneTree" id="ENSGT00940000155359"/>
<feature type="compositionally biased region" description="Low complexity" evidence="13">
    <location>
        <begin position="361"/>
        <end position="376"/>
    </location>
</feature>
<sequence length="2002" mass="221502">MESGERLASPSSAPSSLLITSSTVSSAVYSPAPVSAKTPSPKCSLTPSPATLGSPLTTCGDLFRVAGDHHFNMSTVSSAFPIFNHPAFGLYTTSSGHSEFGGLGSLGMSAALAAHSQLGPFPEWWRAAEAQGRGAAAFFPHLLGLPPMFLPQLQQSHDPSPFQARTPSKNGRATAKGRLTERRMHTHTLLPHTHTHTHTHCHMFSLLCKQFNEKLCKKLVEASSNSDSESGSSSDISSEGLNSSESDDLDDDDDDQSNDSDDSNSAKESEARDSRTALLQKHPDEAFLHSLHYPLHPSPQPPALPQSMALVFQSSRTREEELKQHTSVIQATGRASIKPLALVTQPRREASSSPQPVRPFSLSSSPKLYPLSSSPKPNEHFKQAFPLPLTHQDLFKSPKKKKMAASSSSSLPPPKLSPETLSSHTLPSPHTNISNLFLATSFLGPHPNGVIHSTVQDAPLALITKPRSISQSRSTNNKSLLAATSPSFSMPVNLSTGTKEHSSGGLAHRAGKSKAQHKAFHKGKDHQTHLVQSLVELFRATESDIPDSKDSEDSLEDDEDDDDDEEDSDDSLSGSGKRRRVTDERELRTPLQFGWQRETRIHNETGRLQGDVAYYAPCGKKIRQYPDVMKGLQWSLLTEEEVIPRILAMEGRRGRPPNPEHQRTGDESPRSRRRKGRRPNVGKADISGATDAKILRKLEAQEMARQAAQIKMMRKLEQQAMARAAKEARKQQAIMAAEEKRKQKERVKILKQQEKIKRIQQIQMEKELRAQQILEVGPNRFLQKNSFLLLAGERERRRQHMMLMKTMDARKKAEERERLKQEKKDEKRLNKERKLELRRLELEIAKELKKPNEDMCLADHKLLPELSRIPGLFLPGSSFSDCLMVMQFLRSFGKVLGFDVNAHVPNLSVLQEGLLNLGDSMGQVQDLLVRMLSAVVCDPGLPPGHRTKTALGDHLANVGINQDNVSEALQIYMEAHCGETELQTELREVTGSLKTKAFQAHTPAQKASVLAFLVNELSCSKSVVSEIDKNIDHMTNLRRDKWVIEGTLRKLRTIHAKKTGKRDSGVGGEETLSLGTPNPGRKRKRKGGDSEEDEDDDEDSEDQGDEDDDEEEEERGKKGKKVETCEEEDDGDQTTSVEELEKQIDKLTKQQSQIRRKLFESSHSLRSMMFGQDRYKRRYWVLPQCGGIFVEGMETGKGAEELERERLRSTELVHVEEEEVERRPEVEGRPGASSLEGSTDGDMASPDKHSLNIFLQKPGSFSKLSKLLEVSKMSPDSDNHSQSCSPVKVPTAVSSPIHPTAQTILPSSPCLQPNDQLLRVLTEKSGHWFSLLPRSPCDESSTTTPPAFSPQSSSTTRPKSPSSLSPNPPATTSASPSNPTTGINNFSLSALKQVKSGVHMMGLPFCGWPGGMMSTTLPFSASPLPPSMLSAAYHHVEGNGNPFLAASSLSSSKSKSPVPAGEKPPSAPPTVVEVAKTQDYPDPLPIPEEMLSGWWRVADMEELRSLVKALHSRGIREKALQKQIQKHMEYIAQACAKNRDVVVIDESELEENGVSEETVESWCVEEQAMEMDIAVLQQVEELERKVTSASLQVKSWMYAEPQSERGDLVYHEHKPIAKLLPAGEERPAGDKERASGNNSLVRHVNNPLDIAVTRLAELERNIERRYLKSPLSTTVQVKLDNVLGTVTVPAPTPSHNVDGEGGEEGLAPGMKVWRKAVGEVRSAAQLALCVQQLQKSIAWERSIMKVYCQLCRKGDNEELLLLCDGCDKGCHTYCHKPKITTIPDGDWFCPACISKASGRSPEKKKKQQSRAGAAGGGKRSTEVKRSRKLSSVASAEVSEDDAASTSSSTPKKWSKEPKKRKSLGEESPATNQSKQDSTSPVCGKKAKTATSARDDDKDLNLCRVLLAELEVHQDAWPFLNPVNPKSVPGYKKVIRKPMDFSTIREKLVNSQYLNLETFIIDVNLVFDNCEKFNEDNSDIGRAGHNMRSFFQKRWTELLKQTN</sequence>
<feature type="compositionally biased region" description="Polar residues" evidence="13">
    <location>
        <begin position="37"/>
        <end position="50"/>
    </location>
</feature>
<feature type="region of interest" description="Disordered" evidence="13">
    <location>
        <begin position="1333"/>
        <end position="1381"/>
    </location>
</feature>
<feature type="compositionally biased region" description="Acidic residues" evidence="13">
    <location>
        <begin position="245"/>
        <end position="262"/>
    </location>
</feature>
<feature type="region of interest" description="Disordered" evidence="13">
    <location>
        <begin position="153"/>
        <end position="182"/>
    </location>
</feature>
<dbReference type="InterPro" id="IPR001487">
    <property type="entry name" value="Bromodomain"/>
</dbReference>
<feature type="region of interest" description="Disordered" evidence="13">
    <location>
        <begin position="541"/>
        <end position="585"/>
    </location>
</feature>
<dbReference type="GO" id="GO:0003677">
    <property type="term" value="F:DNA binding"/>
    <property type="evidence" value="ECO:0007669"/>
    <property type="project" value="InterPro"/>
</dbReference>
<dbReference type="SUPFAM" id="SSF47370">
    <property type="entry name" value="Bromodomain"/>
    <property type="match status" value="1"/>
</dbReference>
<feature type="compositionally biased region" description="Basic residues" evidence="13">
    <location>
        <begin position="509"/>
        <end position="524"/>
    </location>
</feature>
<dbReference type="GO" id="GO:0008270">
    <property type="term" value="F:zinc ion binding"/>
    <property type="evidence" value="ECO:0007669"/>
    <property type="project" value="UniProtKB-KW"/>
</dbReference>
<name>A0A8C8J1D5_ONCTS</name>
<dbReference type="InterPro" id="IPR018359">
    <property type="entry name" value="Bromodomain_CS"/>
</dbReference>
<reference evidence="18" key="1">
    <citation type="submission" date="2025-08" db="UniProtKB">
        <authorList>
            <consortium name="Ensembl"/>
        </authorList>
    </citation>
    <scope>IDENTIFICATION</scope>
</reference>
<evidence type="ECO:0000256" key="2">
    <source>
        <dbReference type="ARBA" id="ARBA00007444"/>
    </source>
</evidence>
<feature type="region of interest" description="Disordered" evidence="13">
    <location>
        <begin position="345"/>
        <end position="382"/>
    </location>
</feature>
<dbReference type="Proteomes" id="UP000694402">
    <property type="component" value="Unassembled WGS sequence"/>
</dbReference>
<dbReference type="InterPro" id="IPR019787">
    <property type="entry name" value="Znf_PHD-finger"/>
</dbReference>
<feature type="region of interest" description="Disordered" evidence="13">
    <location>
        <begin position="1215"/>
        <end position="1245"/>
    </location>
</feature>
<dbReference type="SUPFAM" id="SSF54171">
    <property type="entry name" value="DNA-binding domain"/>
    <property type="match status" value="1"/>
</dbReference>
<feature type="compositionally biased region" description="Polar residues" evidence="13">
    <location>
        <begin position="153"/>
        <end position="171"/>
    </location>
</feature>
<dbReference type="PROSITE" id="PS00633">
    <property type="entry name" value="BROMODOMAIN_1"/>
    <property type="match status" value="1"/>
</dbReference>
<evidence type="ECO:0000313" key="18">
    <source>
        <dbReference type="Ensembl" id="ENSOTSP00005086703.2"/>
    </source>
</evidence>
<feature type="domain" description="Bromo" evidence="14">
    <location>
        <begin position="1910"/>
        <end position="1980"/>
    </location>
</feature>
<feature type="compositionally biased region" description="Basic and acidic residues" evidence="13">
    <location>
        <begin position="541"/>
        <end position="552"/>
    </location>
</feature>
<dbReference type="Pfam" id="PF00628">
    <property type="entry name" value="PHD"/>
    <property type="match status" value="1"/>
</dbReference>
<dbReference type="Pfam" id="PF15613">
    <property type="entry name" value="WSD"/>
    <property type="match status" value="2"/>
</dbReference>
<dbReference type="Gene3D" id="3.30.40.10">
    <property type="entry name" value="Zinc/RING finger domain, C3HC4 (zinc finger)"/>
    <property type="match status" value="1"/>
</dbReference>
<accession>A0A8C8J1D5</accession>
<dbReference type="PROSITE" id="PS50016">
    <property type="entry name" value="ZF_PHD_2"/>
    <property type="match status" value="1"/>
</dbReference>
<feature type="compositionally biased region" description="Basic and acidic residues" evidence="13">
    <location>
        <begin position="650"/>
        <end position="670"/>
    </location>
</feature>
<dbReference type="InterPro" id="IPR028941">
    <property type="entry name" value="WHIM2_dom"/>
</dbReference>
<evidence type="ECO:0000256" key="8">
    <source>
        <dbReference type="ARBA" id="ARBA00023117"/>
    </source>
</evidence>
<feature type="compositionally biased region" description="Low complexity" evidence="13">
    <location>
        <begin position="223"/>
        <end position="244"/>
    </location>
</feature>
<feature type="region of interest" description="Disordered" evidence="13">
    <location>
        <begin position="807"/>
        <end position="827"/>
    </location>
</feature>
<evidence type="ECO:0000256" key="10">
    <source>
        <dbReference type="ARBA" id="ARBA00023242"/>
    </source>
</evidence>
<dbReference type="SMART" id="SM00391">
    <property type="entry name" value="MBD"/>
    <property type="match status" value="1"/>
</dbReference>
<dbReference type="InterPro" id="IPR001965">
    <property type="entry name" value="Znf_PHD"/>
</dbReference>
<feature type="compositionally biased region" description="Polar residues" evidence="13">
    <location>
        <begin position="1274"/>
        <end position="1285"/>
    </location>
</feature>
<evidence type="ECO:0000256" key="4">
    <source>
        <dbReference type="ARBA" id="ARBA00022771"/>
    </source>
</evidence>
<feature type="domain" description="PHD-type" evidence="15">
    <location>
        <begin position="1745"/>
        <end position="1795"/>
    </location>
</feature>
<keyword evidence="8 11" id="KW-0103">Bromodomain</keyword>
<dbReference type="PROSITE" id="PS50827">
    <property type="entry name" value="DDT"/>
    <property type="match status" value="1"/>
</dbReference>
<dbReference type="InterPro" id="IPR016177">
    <property type="entry name" value="DNA-bd_dom_sf"/>
</dbReference>
<dbReference type="SMART" id="SM00249">
    <property type="entry name" value="PHD"/>
    <property type="match status" value="1"/>
</dbReference>
<dbReference type="PANTHER" id="PTHR45915">
    <property type="entry name" value="TRANSCRIPTION INTERMEDIARY FACTOR"/>
    <property type="match status" value="1"/>
</dbReference>
<keyword evidence="19" id="KW-1185">Reference proteome</keyword>
<protein>
    <recommendedName>
        <fullName evidence="20">Bromodomain adjacent to zinc finger domain 2B</fullName>
    </recommendedName>
</protein>
<feature type="domain" description="MBD" evidence="17">
    <location>
        <begin position="581"/>
        <end position="656"/>
    </location>
</feature>
<keyword evidence="10" id="KW-0539">Nucleus</keyword>
<dbReference type="InterPro" id="IPR018501">
    <property type="entry name" value="DDT_dom"/>
</dbReference>
<feature type="compositionally biased region" description="Polar residues" evidence="13">
    <location>
        <begin position="482"/>
        <end position="497"/>
    </location>
</feature>
<dbReference type="Ensembl" id="ENSOTST00005094120.2">
    <property type="protein sequence ID" value="ENSOTSP00005086703.2"/>
    <property type="gene ID" value="ENSOTSG00005037276.2"/>
</dbReference>
<feature type="region of interest" description="Disordered" evidence="13">
    <location>
        <begin position="396"/>
        <end position="427"/>
    </location>
</feature>
<evidence type="ECO:0000256" key="1">
    <source>
        <dbReference type="ARBA" id="ARBA00004123"/>
    </source>
</evidence>
<keyword evidence="4 12" id="KW-0863">Zinc-finger</keyword>
<feature type="compositionally biased region" description="Basic and acidic residues" evidence="13">
    <location>
        <begin position="1215"/>
        <end position="1228"/>
    </location>
</feature>
<feature type="compositionally biased region" description="Acidic residues" evidence="13">
    <location>
        <begin position="553"/>
        <end position="570"/>
    </location>
</feature>
<evidence type="ECO:0000256" key="9">
    <source>
        <dbReference type="ARBA" id="ARBA00023163"/>
    </source>
</evidence>
<dbReference type="InterPro" id="IPR036427">
    <property type="entry name" value="Bromodomain-like_sf"/>
</dbReference>
<evidence type="ECO:0000259" key="14">
    <source>
        <dbReference type="PROSITE" id="PS50014"/>
    </source>
</evidence>
<dbReference type="SUPFAM" id="SSF57903">
    <property type="entry name" value="FYVE/PHD zinc finger"/>
    <property type="match status" value="1"/>
</dbReference>
<feature type="region of interest" description="Disordered" evidence="13">
    <location>
        <begin position="222"/>
        <end position="276"/>
    </location>
</feature>
<feature type="compositionally biased region" description="Basic and acidic residues" evidence="13">
    <location>
        <begin position="264"/>
        <end position="276"/>
    </location>
</feature>
<dbReference type="GO" id="GO:0005634">
    <property type="term" value="C:nucleus"/>
    <property type="evidence" value="ECO:0007669"/>
    <property type="project" value="UniProtKB-SubCell"/>
</dbReference>
<evidence type="ECO:0000256" key="7">
    <source>
        <dbReference type="ARBA" id="ARBA00023054"/>
    </source>
</evidence>
<evidence type="ECO:0008006" key="20">
    <source>
        <dbReference type="Google" id="ProtNLM"/>
    </source>
</evidence>
<dbReference type="PANTHER" id="PTHR45915:SF1">
    <property type="entry name" value="BROMODOMAIN ADJACENT TO ZINC FINGER DOMAIN PROTEIN 2B"/>
    <property type="match status" value="1"/>
</dbReference>
<feature type="compositionally biased region" description="Low complexity" evidence="13">
    <location>
        <begin position="1349"/>
        <end position="1381"/>
    </location>
</feature>
<feature type="region of interest" description="Disordered" evidence="13">
    <location>
        <begin position="1797"/>
        <end position="1890"/>
    </location>
</feature>
<keyword evidence="9" id="KW-0804">Transcription</keyword>
<feature type="domain" description="DDT" evidence="16">
    <location>
        <begin position="876"/>
        <end position="941"/>
    </location>
</feature>
<dbReference type="InterPro" id="IPR013083">
    <property type="entry name" value="Znf_RING/FYVE/PHD"/>
</dbReference>
<dbReference type="FunFam" id="3.30.40.10:FF:000199">
    <property type="entry name" value="Bromodomain adjacent to zinc finger domain 2B"/>
    <property type="match status" value="1"/>
</dbReference>
<feature type="region of interest" description="Disordered" evidence="13">
    <location>
        <begin position="1055"/>
        <end position="1137"/>
    </location>
</feature>
<comment type="similarity">
    <text evidence="2">Belongs to the WAL family.</text>
</comment>
<feature type="region of interest" description="Disordered" evidence="13">
    <location>
        <begin position="648"/>
        <end position="685"/>
    </location>
</feature>
<feature type="region of interest" description="Disordered" evidence="13">
    <location>
        <begin position="31"/>
        <end position="50"/>
    </location>
</feature>
<evidence type="ECO:0000256" key="12">
    <source>
        <dbReference type="PROSITE-ProRule" id="PRU00146"/>
    </source>
</evidence>
<dbReference type="InterPro" id="IPR037374">
    <property type="entry name" value="BAZ2A/B_Bromo"/>
</dbReference>
<dbReference type="Pfam" id="PF01429">
    <property type="entry name" value="MBD"/>
    <property type="match status" value="1"/>
</dbReference>
<dbReference type="InterPro" id="IPR001739">
    <property type="entry name" value="Methyl_CpG_DNA-bd"/>
</dbReference>
<evidence type="ECO:0000256" key="3">
    <source>
        <dbReference type="ARBA" id="ARBA00022723"/>
    </source>
</evidence>
<dbReference type="PROSITE" id="PS50014">
    <property type="entry name" value="BROMODOMAIN_2"/>
    <property type="match status" value="1"/>
</dbReference>
<dbReference type="CDD" id="cd15630">
    <property type="entry name" value="PHD_BAZ2B"/>
    <property type="match status" value="1"/>
</dbReference>
<dbReference type="SMART" id="SM00297">
    <property type="entry name" value="BROMO"/>
    <property type="match status" value="1"/>
</dbReference>
<feature type="region of interest" description="Disordered" evidence="13">
    <location>
        <begin position="1272"/>
        <end position="1310"/>
    </location>
</feature>
<feature type="compositionally biased region" description="Basic residues" evidence="13">
    <location>
        <begin position="671"/>
        <end position="680"/>
    </location>
</feature>
<evidence type="ECO:0000259" key="17">
    <source>
        <dbReference type="PROSITE" id="PS50982"/>
    </source>
</evidence>
<dbReference type="PRINTS" id="PR00503">
    <property type="entry name" value="BROMODOMAIN"/>
</dbReference>
<reference evidence="18" key="2">
    <citation type="submission" date="2025-09" db="UniProtKB">
        <authorList>
            <consortium name="Ensembl"/>
        </authorList>
    </citation>
    <scope>IDENTIFICATION</scope>
</reference>
<keyword evidence="6" id="KW-0805">Transcription regulation</keyword>
<keyword evidence="3" id="KW-0479">Metal-binding</keyword>
<evidence type="ECO:0000256" key="13">
    <source>
        <dbReference type="SAM" id="MobiDB-lite"/>
    </source>
</evidence>
<feature type="compositionally biased region" description="Acidic residues" evidence="13">
    <location>
        <begin position="1090"/>
        <end position="1113"/>
    </location>
</feature>
<keyword evidence="5" id="KW-0862">Zinc</keyword>
<gene>
    <name evidence="18" type="primary">LOC112225183</name>
</gene>
<feature type="compositionally biased region" description="Polar residues" evidence="13">
    <location>
        <begin position="1868"/>
        <end position="1880"/>
    </location>
</feature>
<dbReference type="Pfam" id="PF00439">
    <property type="entry name" value="Bromodomain"/>
    <property type="match status" value="1"/>
</dbReference>
<evidence type="ECO:0000256" key="5">
    <source>
        <dbReference type="ARBA" id="ARBA00022833"/>
    </source>
</evidence>
<comment type="subcellular location">
    <subcellularLocation>
        <location evidence="1">Nucleus</location>
    </subcellularLocation>
</comment>
<evidence type="ECO:0000313" key="19">
    <source>
        <dbReference type="Proteomes" id="UP000694402"/>
    </source>
</evidence>
<dbReference type="PROSITE" id="PS50982">
    <property type="entry name" value="MBD"/>
    <property type="match status" value="1"/>
</dbReference>
<dbReference type="Gene3D" id="1.20.920.10">
    <property type="entry name" value="Bromodomain-like"/>
    <property type="match status" value="1"/>
</dbReference>
<feature type="compositionally biased region" description="Low complexity" evidence="13">
    <location>
        <begin position="1444"/>
        <end position="1456"/>
    </location>
</feature>
<evidence type="ECO:0000259" key="15">
    <source>
        <dbReference type="PROSITE" id="PS50016"/>
    </source>
</evidence>
<dbReference type="CDD" id="cd05503">
    <property type="entry name" value="Bromo_BAZ2A_B_like"/>
    <property type="match status" value="1"/>
</dbReference>
<feature type="compositionally biased region" description="Polar residues" evidence="13">
    <location>
        <begin position="1300"/>
        <end position="1310"/>
    </location>
</feature>